<dbReference type="EMBL" id="MLBF01000077">
    <property type="protein sequence ID" value="OLN26448.1"/>
    <property type="molecule type" value="Genomic_DNA"/>
</dbReference>
<accession>A0A1Q8QGM8</accession>
<evidence type="ECO:0008006" key="3">
    <source>
        <dbReference type="Google" id="ProtNLM"/>
    </source>
</evidence>
<dbReference type="STRING" id="1888891.DSOL_4982"/>
<gene>
    <name evidence="1" type="ORF">DSOL_4982</name>
</gene>
<dbReference type="AlphaFoldDB" id="A0A1Q8QGM8"/>
<protein>
    <recommendedName>
        <fullName evidence="3">TnpV protein</fullName>
    </recommendedName>
</protein>
<sequence>MSKIEMNYTEKDGVLLPNLQISNNSEDDSQPLGKYGRMAMEYLHENHPQRFMILKMDGTLMEKMHRVHKEAVEKIEYITGQMLEAEPMPETEDIMEKTRHLNSLRSAAEEIVLNEIVFKVR</sequence>
<dbReference type="InterPro" id="IPR026989">
    <property type="entry name" value="TnpV"/>
</dbReference>
<organism evidence="1 2">
    <name type="scientific">Desulfosporosinus metallidurans</name>
    <dbReference type="NCBI Taxonomy" id="1888891"/>
    <lineage>
        <taxon>Bacteria</taxon>
        <taxon>Bacillati</taxon>
        <taxon>Bacillota</taxon>
        <taxon>Clostridia</taxon>
        <taxon>Eubacteriales</taxon>
        <taxon>Desulfitobacteriaceae</taxon>
        <taxon>Desulfosporosinus</taxon>
    </lineage>
</organism>
<dbReference type="Proteomes" id="UP000186102">
    <property type="component" value="Unassembled WGS sequence"/>
</dbReference>
<keyword evidence="2" id="KW-1185">Reference proteome</keyword>
<reference evidence="1 2" key="1">
    <citation type="submission" date="2016-09" db="EMBL/GenBank/DDBJ databases">
        <title>Complete genome of Desulfosporosinus sp. OL.</title>
        <authorList>
            <person name="Mardanov A."/>
            <person name="Beletsky A."/>
            <person name="Panova A."/>
            <person name="Karnachuk O."/>
            <person name="Ravin N."/>
        </authorList>
    </citation>
    <scope>NUCLEOTIDE SEQUENCE [LARGE SCALE GENOMIC DNA]</scope>
    <source>
        <strain evidence="1 2">OL</strain>
    </source>
</reference>
<dbReference type="Pfam" id="PF14198">
    <property type="entry name" value="TnpV"/>
    <property type="match status" value="1"/>
</dbReference>
<comment type="caution">
    <text evidence="1">The sequence shown here is derived from an EMBL/GenBank/DDBJ whole genome shotgun (WGS) entry which is preliminary data.</text>
</comment>
<evidence type="ECO:0000313" key="2">
    <source>
        <dbReference type="Proteomes" id="UP000186102"/>
    </source>
</evidence>
<proteinExistence type="predicted"/>
<evidence type="ECO:0000313" key="1">
    <source>
        <dbReference type="EMBL" id="OLN26448.1"/>
    </source>
</evidence>
<dbReference type="RefSeq" id="WP_075367235.1">
    <property type="nucleotide sequence ID" value="NZ_MLBF01000077.1"/>
</dbReference>
<name>A0A1Q8QGM8_9FIRM</name>